<dbReference type="PRINTS" id="PR00723">
    <property type="entry name" value="SUBTILISIN"/>
</dbReference>
<name>A0A2T3ZEP6_TRIA4</name>
<dbReference type="InterPro" id="IPR036852">
    <property type="entry name" value="Peptidase_S8/S53_dom_sf"/>
</dbReference>
<dbReference type="GO" id="GO:0006508">
    <property type="term" value="P:proteolysis"/>
    <property type="evidence" value="ECO:0007669"/>
    <property type="project" value="UniProtKB-KW"/>
</dbReference>
<keyword evidence="9" id="KW-1185">Reference proteome</keyword>
<dbReference type="InterPro" id="IPR000209">
    <property type="entry name" value="Peptidase_S8/S53_dom"/>
</dbReference>
<evidence type="ECO:0000256" key="5">
    <source>
        <dbReference type="RuleBase" id="RU003355"/>
    </source>
</evidence>
<evidence type="ECO:0000256" key="1">
    <source>
        <dbReference type="ARBA" id="ARBA00022670"/>
    </source>
</evidence>
<feature type="active site" description="Charge relay system" evidence="4">
    <location>
        <position position="696"/>
    </location>
</feature>
<dbReference type="InterPro" id="IPR023828">
    <property type="entry name" value="Peptidase_S8_Ser-AS"/>
</dbReference>
<feature type="active site" description="Charge relay system" evidence="4">
    <location>
        <position position="841"/>
    </location>
</feature>
<dbReference type="SUPFAM" id="SSF52743">
    <property type="entry name" value="Subtilisin-like"/>
    <property type="match status" value="1"/>
</dbReference>
<gene>
    <name evidence="8" type="ORF">M441DRAFT_134148</name>
</gene>
<accession>A0A2T3ZEP6</accession>
<dbReference type="Gene3D" id="3.40.50.200">
    <property type="entry name" value="Peptidase S8/S53 domain"/>
    <property type="match status" value="1"/>
</dbReference>
<dbReference type="Pfam" id="PF24476">
    <property type="entry name" value="DUF7580"/>
    <property type="match status" value="1"/>
</dbReference>
<proteinExistence type="inferred from homology"/>
<evidence type="ECO:0000259" key="7">
    <source>
        <dbReference type="Pfam" id="PF24476"/>
    </source>
</evidence>
<dbReference type="InterPro" id="IPR023827">
    <property type="entry name" value="Peptidase_S8_Asp-AS"/>
</dbReference>
<dbReference type="PROSITE" id="PS00138">
    <property type="entry name" value="SUBTILASE_SER"/>
    <property type="match status" value="1"/>
</dbReference>
<dbReference type="PROSITE" id="PS00136">
    <property type="entry name" value="SUBTILASE_ASP"/>
    <property type="match status" value="1"/>
</dbReference>
<dbReference type="AlphaFoldDB" id="A0A2T3ZEP6"/>
<evidence type="ECO:0000259" key="6">
    <source>
        <dbReference type="Pfam" id="PF00082"/>
    </source>
</evidence>
<evidence type="ECO:0000256" key="4">
    <source>
        <dbReference type="PROSITE-ProRule" id="PRU01240"/>
    </source>
</evidence>
<dbReference type="Proteomes" id="UP000240493">
    <property type="component" value="Unassembled WGS sequence"/>
</dbReference>
<dbReference type="STRING" id="1042311.A0A2T3ZEP6"/>
<keyword evidence="1 4" id="KW-0645">Protease</keyword>
<keyword evidence="3 4" id="KW-0720">Serine protease</keyword>
<reference evidence="8 9" key="1">
    <citation type="submission" date="2016-07" db="EMBL/GenBank/DDBJ databases">
        <title>Multiple horizontal gene transfer events from other fungi enriched the ability of initially mycotrophic Trichoderma (Ascomycota) to feed on dead plant biomass.</title>
        <authorList>
            <consortium name="DOE Joint Genome Institute"/>
            <person name="Aerts A."/>
            <person name="Atanasova L."/>
            <person name="Chenthamara K."/>
            <person name="Zhang J."/>
            <person name="Grujic M."/>
            <person name="Henrissat B."/>
            <person name="Kuo A."/>
            <person name="Salamov A."/>
            <person name="Lipzen A."/>
            <person name="Labutti K."/>
            <person name="Barry K."/>
            <person name="Miao Y."/>
            <person name="Rahimi M.J."/>
            <person name="Shen Q."/>
            <person name="Grigoriev I.V."/>
            <person name="Kubicek C.P."/>
            <person name="Druzhinina I.S."/>
        </authorList>
    </citation>
    <scope>NUCLEOTIDE SEQUENCE [LARGE SCALE GENOMIC DNA]</scope>
    <source>
        <strain evidence="8 9">CBS 433.97</strain>
    </source>
</reference>
<dbReference type="InterPro" id="IPR056002">
    <property type="entry name" value="DUF7580"/>
</dbReference>
<dbReference type="InterPro" id="IPR015500">
    <property type="entry name" value="Peptidase_S8_subtilisin-rel"/>
</dbReference>
<comment type="similarity">
    <text evidence="4 5">Belongs to the peptidase S8 family.</text>
</comment>
<dbReference type="EMBL" id="KZ679259">
    <property type="protein sequence ID" value="PTB43260.1"/>
    <property type="molecule type" value="Genomic_DNA"/>
</dbReference>
<evidence type="ECO:0000313" key="9">
    <source>
        <dbReference type="Proteomes" id="UP000240493"/>
    </source>
</evidence>
<evidence type="ECO:0000256" key="3">
    <source>
        <dbReference type="ARBA" id="ARBA00022825"/>
    </source>
</evidence>
<dbReference type="PANTHER" id="PTHR35186:SF4">
    <property type="entry name" value="PRION-INHIBITION AND PROPAGATION HELO DOMAIN-CONTAINING PROTEIN"/>
    <property type="match status" value="1"/>
</dbReference>
<feature type="active site" description="Charge relay system" evidence="4">
    <location>
        <position position="654"/>
    </location>
</feature>
<dbReference type="GO" id="GO:0004252">
    <property type="term" value="F:serine-type endopeptidase activity"/>
    <property type="evidence" value="ECO:0007669"/>
    <property type="project" value="UniProtKB-UniRule"/>
</dbReference>
<evidence type="ECO:0000313" key="8">
    <source>
        <dbReference type="EMBL" id="PTB43260.1"/>
    </source>
</evidence>
<dbReference type="PANTHER" id="PTHR35186">
    <property type="entry name" value="ANK_REP_REGION DOMAIN-CONTAINING PROTEIN"/>
    <property type="match status" value="1"/>
</dbReference>
<keyword evidence="2 4" id="KW-0378">Hydrolase</keyword>
<dbReference type="OrthoDB" id="4927437at2759"/>
<dbReference type="Pfam" id="PF00082">
    <property type="entry name" value="Peptidase_S8"/>
    <property type="match status" value="1"/>
</dbReference>
<sequence>MDFNDSRGLLESMTRVPARGPSERPALLRSKFLNTWMRTLQYETDEFDEMDHEQATRVLKMLENLVQSESSQEQYTRLHHAMPNPKFEAFRHLIQHLNNDLFADSISPTCISKRKRGNDSTIEHLSPLEMEAKKRRVLSHDVLNMSNDLGEPKVDLASLTRKHLVSLHQALQAHWTCVCQKCSGLSVRLSLPRLKMDSQMETTFEVLFGMQSQSEVKFQESKITIKNVQNDKVLGTSELAPDVFPESAHICQCITESLDQQNCMHLLLEDGLFKKLCPQPKTYGDSQPPQLVSLSALFKRQQELSGGSSVLPLKGRRILALVLATALLPFLETPWIQPSFNHSMIQYFQKLQDGELPDITKPFLTMEQVPICPGDKTSTRYSQPKTASSEHMIHPNASVLALGILLCELHYCTSIESWQNDSDTARNVNTDYYTSLKLLKDLEVDASADYYLAAKACLEWESFPAGELMNFESDSVQRLFYQNVIKRLESEIFKSWRLRLEDLSSLDSRQNELCWGPVGRDVVCQQINKMKSESSARNNDKLTVYLPPASNMTPPSYILRDPAMSIQTPAQYTQSLQNHSHCAEYSSKKGLQFFDANSLTASKQDSELSAKWIDRLISSISRHVDSFDAAMQLSAKSIRNKSNAFKPVRIAIIDTGFDASHPFIRGQDNQLDARIKAAQNFAQGSNPRDIQDVVGHGTHALGLLLKVATCAEIYIAKVANKENAINCAVTEWKVDIISMSFGIREYHEPMRAAVSNAIHNQTLMFAAASNDGANFGRCFPAKYPGVFCMHSTDGNGNPSGFNPTAVETDVNFSLLGEHVSSHWPVGKGCHNQVDNVLSGTSVATPIAAALAASVLSFVRQQELGLPPGTNLLGPWLKDPHSMDAVLKSMVRQRRGAGYDYITPHTLLGLHSSRGEVYNKIKDIREHMYD</sequence>
<feature type="domain" description="Peptidase S8/S53" evidence="6">
    <location>
        <begin position="648"/>
        <end position="857"/>
    </location>
</feature>
<organism evidence="8 9">
    <name type="scientific">Trichoderma asperellum (strain ATCC 204424 / CBS 433.97 / NBRC 101777)</name>
    <dbReference type="NCBI Taxonomy" id="1042311"/>
    <lineage>
        <taxon>Eukaryota</taxon>
        <taxon>Fungi</taxon>
        <taxon>Dikarya</taxon>
        <taxon>Ascomycota</taxon>
        <taxon>Pezizomycotina</taxon>
        <taxon>Sordariomycetes</taxon>
        <taxon>Hypocreomycetidae</taxon>
        <taxon>Hypocreales</taxon>
        <taxon>Hypocreaceae</taxon>
        <taxon>Trichoderma</taxon>
    </lineage>
</organism>
<evidence type="ECO:0000256" key="2">
    <source>
        <dbReference type="ARBA" id="ARBA00022801"/>
    </source>
</evidence>
<feature type="domain" description="DUF7580" evidence="7">
    <location>
        <begin position="158"/>
        <end position="492"/>
    </location>
</feature>
<dbReference type="PROSITE" id="PS51892">
    <property type="entry name" value="SUBTILASE"/>
    <property type="match status" value="1"/>
</dbReference>
<protein>
    <submittedName>
        <fullName evidence="8">Uncharacterized protein</fullName>
    </submittedName>
</protein>